<dbReference type="RefSeq" id="WP_218321887.1">
    <property type="nucleotide sequence ID" value="NZ_JAEEGC010000099.1"/>
</dbReference>
<feature type="binding site" evidence="1">
    <location>
        <position position="380"/>
    </location>
    <ligand>
        <name>phosphoenolpyruvate</name>
        <dbReference type="ChEBI" id="CHEBI:58702"/>
    </ligand>
</feature>
<dbReference type="PROSITE" id="PS00885">
    <property type="entry name" value="EPSP_SYNTHASE_2"/>
    <property type="match status" value="1"/>
</dbReference>
<evidence type="ECO:0000259" key="2">
    <source>
        <dbReference type="Pfam" id="PF00275"/>
    </source>
</evidence>
<dbReference type="PIRSF" id="PIRSF000505">
    <property type="entry name" value="EPSPS"/>
    <property type="match status" value="1"/>
</dbReference>
<feature type="binding site" evidence="1">
    <location>
        <position position="338"/>
    </location>
    <ligand>
        <name>phosphoenolpyruvate</name>
        <dbReference type="ChEBI" id="CHEBI:58702"/>
    </ligand>
</feature>
<feature type="binding site" evidence="1">
    <location>
        <position position="167"/>
    </location>
    <ligand>
        <name>3-phosphoshikimate</name>
        <dbReference type="ChEBI" id="CHEBI:145989"/>
    </ligand>
</feature>
<evidence type="ECO:0000313" key="4">
    <source>
        <dbReference type="Proteomes" id="UP000694308"/>
    </source>
</evidence>
<comment type="function">
    <text evidence="1">Catalyzes the transfer of the enolpyruvyl moiety of phosphoenolpyruvate (PEP) to the 5-hydroxyl of shikimate-3-phosphate (S3P) to produce enolpyruvyl shikimate-3-phosphate and inorganic phosphate.</text>
</comment>
<feature type="binding site" evidence="1">
    <location>
        <position position="166"/>
    </location>
    <ligand>
        <name>3-phosphoshikimate</name>
        <dbReference type="ChEBI" id="CHEBI:145989"/>
    </ligand>
</feature>
<comment type="similarity">
    <text evidence="1">Belongs to the EPSP synthase family.</text>
</comment>
<dbReference type="GO" id="GO:0008652">
    <property type="term" value="P:amino acid biosynthetic process"/>
    <property type="evidence" value="ECO:0007669"/>
    <property type="project" value="UniProtKB-KW"/>
</dbReference>
<reference evidence="3" key="1">
    <citation type="submission" date="2020-12" db="EMBL/GenBank/DDBJ databases">
        <title>Clostridium thailandense sp. nov., a novel acetogenic bacterium isolated from peat land soil in Thailand.</title>
        <authorList>
            <person name="Chaikitkaew S."/>
            <person name="Birkeland N.K."/>
        </authorList>
    </citation>
    <scope>NUCLEOTIDE SEQUENCE</scope>
    <source>
        <strain evidence="3">PL3</strain>
    </source>
</reference>
<feature type="binding site" evidence="1">
    <location>
        <position position="406"/>
    </location>
    <ligand>
        <name>phosphoenolpyruvate</name>
        <dbReference type="ChEBI" id="CHEBI:58702"/>
    </ligand>
</feature>
<feature type="active site" description="Proton acceptor" evidence="1">
    <location>
        <position position="307"/>
    </location>
</feature>
<dbReference type="EC" id="2.5.1.19" evidence="1"/>
<feature type="binding site" evidence="1">
    <location>
        <position position="167"/>
    </location>
    <ligand>
        <name>phosphoenolpyruvate</name>
        <dbReference type="ChEBI" id="CHEBI:58702"/>
    </ligand>
</feature>
<gene>
    <name evidence="1 3" type="primary">aroA</name>
    <name evidence="3" type="ORF">I6U48_18185</name>
</gene>
<comment type="subcellular location">
    <subcellularLocation>
        <location evidence="1">Cytoplasm</location>
    </subcellularLocation>
</comment>
<dbReference type="InterPro" id="IPR001986">
    <property type="entry name" value="Enolpyruvate_Tfrase_dom"/>
</dbReference>
<feature type="binding site" evidence="1">
    <location>
        <position position="25"/>
    </location>
    <ligand>
        <name>3-phosphoshikimate</name>
        <dbReference type="ChEBI" id="CHEBI:145989"/>
    </ligand>
</feature>
<proteinExistence type="inferred from homology"/>
<name>A0A949U1Y7_9CLOT</name>
<comment type="caution">
    <text evidence="3">The sequence shown here is derived from an EMBL/GenBank/DDBJ whole genome shotgun (WGS) entry which is preliminary data.</text>
</comment>
<dbReference type="NCBIfam" id="TIGR01356">
    <property type="entry name" value="aroA"/>
    <property type="match status" value="1"/>
</dbReference>
<feature type="binding site" evidence="1">
    <location>
        <position position="193"/>
    </location>
    <ligand>
        <name>3-phosphoshikimate</name>
        <dbReference type="ChEBI" id="CHEBI:145989"/>
    </ligand>
</feature>
<keyword evidence="1" id="KW-0963">Cytoplasm</keyword>
<protein>
    <recommendedName>
        <fullName evidence="1">3-phosphoshikimate 1-carboxyvinyltransferase</fullName>
        <ecNumber evidence="1">2.5.1.19</ecNumber>
    </recommendedName>
    <alternativeName>
        <fullName evidence="1">5-enolpyruvylshikimate-3-phosphate synthase</fullName>
        <shortName evidence="1">EPSP synthase</shortName>
        <shortName evidence="1">EPSPS</shortName>
    </alternativeName>
</protein>
<feature type="binding site" evidence="1">
    <location>
        <position position="24"/>
    </location>
    <ligand>
        <name>phosphoenolpyruvate</name>
        <dbReference type="ChEBI" id="CHEBI:58702"/>
    </ligand>
</feature>
<dbReference type="CDD" id="cd01556">
    <property type="entry name" value="EPSP_synthase"/>
    <property type="match status" value="1"/>
</dbReference>
<dbReference type="PANTHER" id="PTHR21090:SF5">
    <property type="entry name" value="PENTAFUNCTIONAL AROM POLYPEPTIDE"/>
    <property type="match status" value="1"/>
</dbReference>
<dbReference type="GO" id="GO:0005737">
    <property type="term" value="C:cytoplasm"/>
    <property type="evidence" value="ECO:0007669"/>
    <property type="project" value="UniProtKB-SubCell"/>
</dbReference>
<feature type="binding site" evidence="1">
    <location>
        <position position="122"/>
    </location>
    <ligand>
        <name>phosphoenolpyruvate</name>
        <dbReference type="ChEBI" id="CHEBI:58702"/>
    </ligand>
</feature>
<feature type="binding site" evidence="1">
    <location>
        <position position="165"/>
    </location>
    <ligand>
        <name>3-phosphoshikimate</name>
        <dbReference type="ChEBI" id="CHEBI:145989"/>
    </ligand>
</feature>
<evidence type="ECO:0000256" key="1">
    <source>
        <dbReference type="HAMAP-Rule" id="MF_00210"/>
    </source>
</evidence>
<feature type="binding site" evidence="1">
    <location>
        <position position="24"/>
    </location>
    <ligand>
        <name>3-phosphoshikimate</name>
        <dbReference type="ChEBI" id="CHEBI:145989"/>
    </ligand>
</feature>
<dbReference type="GO" id="GO:0009073">
    <property type="term" value="P:aromatic amino acid family biosynthetic process"/>
    <property type="evidence" value="ECO:0007669"/>
    <property type="project" value="UniProtKB-KW"/>
</dbReference>
<organism evidence="3 4">
    <name type="scientific">Clostridium thailandense</name>
    <dbReference type="NCBI Taxonomy" id="2794346"/>
    <lineage>
        <taxon>Bacteria</taxon>
        <taxon>Bacillati</taxon>
        <taxon>Bacillota</taxon>
        <taxon>Clostridia</taxon>
        <taxon>Eubacteriales</taxon>
        <taxon>Clostridiaceae</taxon>
        <taxon>Clostridium</taxon>
    </lineage>
</organism>
<feature type="domain" description="Enolpyruvate transferase" evidence="2">
    <location>
        <begin position="11"/>
        <end position="414"/>
    </location>
</feature>
<comment type="subunit">
    <text evidence="1">Monomer.</text>
</comment>
<sequence>MKKVQYQIINPVKLGGKITVPSSKSDCHRAVICAGLSHGISEIENVNFSEDIEATCEAMKNLGIDIVKLKDGLIVKGEDKLRIKNSNIHCAQSGSTLRFLIPLAATVENEVTFEGEGKLVERPLKPYYDIFNKQKIEYKNKAGRLPLTINGQLKPGEYRIEGNISSQFISGLLFALPLLDGNSKIIITTELESRPYVDMTLDALNKFSIKIENNNYKEFIIKGNQKYKSCNYKVEGDFSQAAFLLTLGILGEGTECIGLNAKSLQGDKVVLEILKSMGAQIIDEEESIKAVPSKTHGTVIDASQCPDLVPVLAALASVSEGTTKIVNAARLRIKESDRLAAISCELNKIGADVEEKEDGLIIRGKAKLRGGSVYSWNDHRIAMALAAISSKCTEPLIIKDSSCVKKSYPEFWQHFRKLGGNIDEWSVGE</sequence>
<dbReference type="Proteomes" id="UP000694308">
    <property type="component" value="Unassembled WGS sequence"/>
</dbReference>
<keyword evidence="4" id="KW-1185">Reference proteome</keyword>
<accession>A0A949U1Y7</accession>
<feature type="binding site" evidence="1">
    <location>
        <position position="94"/>
    </location>
    <ligand>
        <name>phosphoenolpyruvate</name>
        <dbReference type="ChEBI" id="CHEBI:58702"/>
    </ligand>
</feature>
<comment type="caution">
    <text evidence="1">Lacks conserved residue(s) required for the propagation of feature annotation.</text>
</comment>
<feature type="binding site" evidence="1">
    <location>
        <position position="29"/>
    </location>
    <ligand>
        <name>3-phosphoshikimate</name>
        <dbReference type="ChEBI" id="CHEBI:145989"/>
    </ligand>
</feature>
<comment type="pathway">
    <text evidence="1">Metabolic intermediate biosynthesis; chorismate biosynthesis; chorismate from D-erythrose 4-phosphate and phosphoenolpyruvate: step 6/7.</text>
</comment>
<dbReference type="PANTHER" id="PTHR21090">
    <property type="entry name" value="AROM/DEHYDROQUINATE SYNTHASE"/>
    <property type="match status" value="1"/>
</dbReference>
<dbReference type="GO" id="GO:0009423">
    <property type="term" value="P:chorismate biosynthetic process"/>
    <property type="evidence" value="ECO:0007669"/>
    <property type="project" value="UniProtKB-UniRule"/>
</dbReference>
<dbReference type="InterPro" id="IPR006264">
    <property type="entry name" value="EPSP_synthase"/>
</dbReference>
<feature type="binding site" evidence="1">
    <location>
        <position position="307"/>
    </location>
    <ligand>
        <name>3-phosphoshikimate</name>
        <dbReference type="ChEBI" id="CHEBI:145989"/>
    </ligand>
</feature>
<dbReference type="GO" id="GO:0003866">
    <property type="term" value="F:3-phosphoshikimate 1-carboxyvinyltransferase activity"/>
    <property type="evidence" value="ECO:0007669"/>
    <property type="project" value="UniProtKB-UniRule"/>
</dbReference>
<dbReference type="Pfam" id="PF00275">
    <property type="entry name" value="EPSP_synthase"/>
    <property type="match status" value="1"/>
</dbReference>
<feature type="binding site" evidence="1">
    <location>
        <position position="334"/>
    </location>
    <ligand>
        <name>3-phosphoshikimate</name>
        <dbReference type="ChEBI" id="CHEBI:145989"/>
    </ligand>
</feature>
<keyword evidence="1" id="KW-0028">Amino-acid biosynthesis</keyword>
<comment type="catalytic activity">
    <reaction evidence="1">
        <text>3-phosphoshikimate + phosphoenolpyruvate = 5-O-(1-carboxyvinyl)-3-phosphoshikimate + phosphate</text>
        <dbReference type="Rhea" id="RHEA:21256"/>
        <dbReference type="ChEBI" id="CHEBI:43474"/>
        <dbReference type="ChEBI" id="CHEBI:57701"/>
        <dbReference type="ChEBI" id="CHEBI:58702"/>
        <dbReference type="ChEBI" id="CHEBI:145989"/>
        <dbReference type="EC" id="2.5.1.19"/>
    </reaction>
</comment>
<dbReference type="HAMAP" id="MF_00210">
    <property type="entry name" value="EPSP_synth"/>
    <property type="match status" value="1"/>
</dbReference>
<keyword evidence="1" id="KW-0057">Aromatic amino acid biosynthesis</keyword>
<dbReference type="AlphaFoldDB" id="A0A949U1Y7"/>
<keyword evidence="1 3" id="KW-0808">Transferase</keyword>
<dbReference type="EMBL" id="JAEEGC010000099">
    <property type="protein sequence ID" value="MBV7274829.1"/>
    <property type="molecule type" value="Genomic_DNA"/>
</dbReference>
<dbReference type="InterPro" id="IPR023193">
    <property type="entry name" value="EPSP_synthase_CS"/>
</dbReference>
<evidence type="ECO:0000313" key="3">
    <source>
        <dbReference type="EMBL" id="MBV7274829.1"/>
    </source>
</evidence>